<dbReference type="KEGG" id="ccro:CMC5_049520"/>
<evidence type="ECO:0000313" key="2">
    <source>
        <dbReference type="EMBL" id="AKT40796.1"/>
    </source>
</evidence>
<organism evidence="2 3">
    <name type="scientific">Chondromyces crocatus</name>
    <dbReference type="NCBI Taxonomy" id="52"/>
    <lineage>
        <taxon>Bacteria</taxon>
        <taxon>Pseudomonadati</taxon>
        <taxon>Myxococcota</taxon>
        <taxon>Polyangia</taxon>
        <taxon>Polyangiales</taxon>
        <taxon>Polyangiaceae</taxon>
        <taxon>Chondromyces</taxon>
    </lineage>
</organism>
<accession>A0A0K1EIV0</accession>
<evidence type="ECO:0000313" key="3">
    <source>
        <dbReference type="Proteomes" id="UP000067626"/>
    </source>
</evidence>
<dbReference type="Proteomes" id="UP000067626">
    <property type="component" value="Chromosome"/>
</dbReference>
<keyword evidence="3" id="KW-1185">Reference proteome</keyword>
<proteinExistence type="predicted"/>
<gene>
    <name evidence="2" type="ORF">CMC5_049520</name>
</gene>
<dbReference type="AlphaFoldDB" id="A0A0K1EIV0"/>
<feature type="region of interest" description="Disordered" evidence="1">
    <location>
        <begin position="1"/>
        <end position="35"/>
    </location>
</feature>
<evidence type="ECO:0000256" key="1">
    <source>
        <dbReference type="SAM" id="MobiDB-lite"/>
    </source>
</evidence>
<name>A0A0K1EIV0_CHOCO</name>
<reference evidence="2 3" key="1">
    <citation type="submission" date="2015-07" db="EMBL/GenBank/DDBJ databases">
        <title>Genome analysis of myxobacterium Chondromyces crocatus Cm c5 reveals a high potential for natural compound synthesis and the genetic basis for the loss of fruiting body formation.</title>
        <authorList>
            <person name="Zaburannyi N."/>
            <person name="Bunk B."/>
            <person name="Maier J."/>
            <person name="Overmann J."/>
            <person name="Mueller R."/>
        </authorList>
    </citation>
    <scope>NUCLEOTIDE SEQUENCE [LARGE SCALE GENOMIC DNA]</scope>
    <source>
        <strain evidence="2 3">Cm c5</strain>
    </source>
</reference>
<sequence length="380" mass="40174">MAGVGANCAIPQAQPRDPRSVTPLQPPSPSAEKRAWRDRRLARLRAVEPLLLPFVLVAALMACKTGRIDIYTCSDPCKECEEPCACPDGTCVPLPPLGWEGPVLLWHGPPEEEPACPARAPAPVYEGYRGLKTIPECARCECSAPTCALPERVSASAQSDVCGVGLETRVFPEGWDGSCLAIDPLNAPRSLRVGATSVGACEPVTVSIHKASFGWETKAKGCMLGWPAEACPRPYEVCAPRVETARDGFELCIYQPGSGKTENAKPGWGPSCPAGFPQVRVFHGGVADDSWCTPCSCGEPEGSVCDGRLTLHEGVGCQGDQQEVPTGLNGNACSVPLNLIPEIRSVEVELVRDQPGSCKPAGGNLVNGGMLLEPATFCCR</sequence>
<protein>
    <submittedName>
        <fullName evidence="2">Uncharacterized protein</fullName>
    </submittedName>
</protein>
<dbReference type="EMBL" id="CP012159">
    <property type="protein sequence ID" value="AKT40796.1"/>
    <property type="molecule type" value="Genomic_DNA"/>
</dbReference>